<evidence type="ECO:0000313" key="4">
    <source>
        <dbReference type="EMBL" id="CAH4030307.1"/>
    </source>
</evidence>
<dbReference type="EMBL" id="CALOZG010000010">
    <property type="protein sequence ID" value="CAH4030307.1"/>
    <property type="molecule type" value="Genomic_DNA"/>
</dbReference>
<dbReference type="InterPro" id="IPR002557">
    <property type="entry name" value="Chitin-bd_dom"/>
</dbReference>
<dbReference type="PANTHER" id="PTHR22933:SF42">
    <property type="entry name" value="FI18455P1-RELATED"/>
    <property type="match status" value="1"/>
</dbReference>
<gene>
    <name evidence="4" type="ORF">PIBRA_LOCUS6971</name>
</gene>
<dbReference type="Pfam" id="PF01607">
    <property type="entry name" value="CBM_14"/>
    <property type="match status" value="1"/>
</dbReference>
<dbReference type="GO" id="GO:0008061">
    <property type="term" value="F:chitin binding"/>
    <property type="evidence" value="ECO:0007669"/>
    <property type="project" value="InterPro"/>
</dbReference>
<dbReference type="InterPro" id="IPR036508">
    <property type="entry name" value="Chitin-bd_dom_sf"/>
</dbReference>
<evidence type="ECO:0000259" key="3">
    <source>
        <dbReference type="PROSITE" id="PS50940"/>
    </source>
</evidence>
<proteinExistence type="predicted"/>
<dbReference type="PANTHER" id="PTHR22933">
    <property type="entry name" value="FI18007P1-RELATED"/>
    <property type="match status" value="1"/>
</dbReference>
<feature type="signal peptide" evidence="2">
    <location>
        <begin position="1"/>
        <end position="21"/>
    </location>
</feature>
<feature type="region of interest" description="Disordered" evidence="1">
    <location>
        <begin position="230"/>
        <end position="251"/>
    </location>
</feature>
<name>A0A9P0TKV5_PIEBR</name>
<sequence length="1101" mass="125597">MWRFYVFISILMAWSIWEVEGQNDNNLDWNIKLNVPGDAGRDYPTLDAIPRTHFSCAGREPGYYADQETNCQVFRICTAGTTYGFQSFLCPNGTLFNQAVLVCDWWMNVNCQQEIQNNNERFENLKPGPQLLKDVRKMITHPMRNPISNEFMKNNFLVTQTYKPPSELLYPNGALTSSHNNILYVPSKESFGEHLSNDISFAASTSSPLYSLYRGNQDTRNVQFINKQSSENTKGYQGNVYRTNTPSPTQTTLYEPTNYNKLNSYDNRNSKVNTFSNQKQQLEFESYRTNQAQTVHASNSNVINVEAQQNLVSTNIPPTVISKTIAFKSIVPGENASSPKSRITFKTWILKPKNKNLIIKPTYTSEKSSSPSMSNPFIYDKTKQNYQSSTRTTNNYFYNKKNTNRKQESNLDILYNGSPTTFRPNLPNRLYLDPEDLSTTTTPPRSEITTLRSLPNTYIPSPNAEISYNLQPIQNEQKENLLAASSSQTPQYELVDQKNTISPLFTVTKQLKVNTNHNNISFTDVLTKEKIDITVNDIIQDRNKIGQPMSTLQNFAQYQNENTLLDKNELKVHNEIVSKEELASKYPDYPTKSSKIIAIPSSHLEPPFKISNNLSENKLSNLPFYLEPVNTIERTVSIKITIPEKIAKIIFKNETSSDDFEVLNTGSSNYLVYANNLATKTGAGLMPIGKLSLGKFSNISNSQDLVFSFLADSLNAAKDYNNIAKQNVITTPTPQVQNYRYSNAENITRKISELTSTQFINNNVNRHNSKKLISSPLLAISQQKSAATRDHHNRPQNVYYHQRHHTPVQKLSHSQIRPVDSRLSTINSRIRKLRPNSNLIYSGQLYQHPVPEVTRDYYNLPNIKNNLFTLPKLNGHKNFRTQISNKRQNLPDIEVIPSQQLPFNNGLEQMSNQKTFQEQVEPPNLSSLLTSTNGITAQVQDTIRGTLSHPFDNDKVLTYNKDQSFYIFSQLNKNDENNRVNEEINDQLHLQKSNNERIDNLGLQLIPSIGYKFNDERDKERILSTFQINEFGLPTGSENLYQEDLTTNVDYSVKHPSSYGASSFIQNQSQTFKNKNSNIEDLDAPEPNGYPKISPQPQFNT</sequence>
<dbReference type="PROSITE" id="PS50940">
    <property type="entry name" value="CHIT_BIND_II"/>
    <property type="match status" value="1"/>
</dbReference>
<keyword evidence="2" id="KW-0732">Signal</keyword>
<dbReference type="SMART" id="SM00494">
    <property type="entry name" value="ChtBD2"/>
    <property type="match status" value="1"/>
</dbReference>
<evidence type="ECO:0000256" key="2">
    <source>
        <dbReference type="SAM" id="SignalP"/>
    </source>
</evidence>
<accession>A0A9P0TKV5</accession>
<dbReference type="Gene3D" id="2.170.140.10">
    <property type="entry name" value="Chitin binding domain"/>
    <property type="match status" value="1"/>
</dbReference>
<organism evidence="4 5">
    <name type="scientific">Pieris brassicae</name>
    <name type="common">White butterfly</name>
    <name type="synonym">Large white butterfly</name>
    <dbReference type="NCBI Taxonomy" id="7116"/>
    <lineage>
        <taxon>Eukaryota</taxon>
        <taxon>Metazoa</taxon>
        <taxon>Ecdysozoa</taxon>
        <taxon>Arthropoda</taxon>
        <taxon>Hexapoda</taxon>
        <taxon>Insecta</taxon>
        <taxon>Pterygota</taxon>
        <taxon>Neoptera</taxon>
        <taxon>Endopterygota</taxon>
        <taxon>Lepidoptera</taxon>
        <taxon>Glossata</taxon>
        <taxon>Ditrysia</taxon>
        <taxon>Papilionoidea</taxon>
        <taxon>Pieridae</taxon>
        <taxon>Pierinae</taxon>
        <taxon>Pieris</taxon>
    </lineage>
</organism>
<dbReference type="GO" id="GO:0005576">
    <property type="term" value="C:extracellular region"/>
    <property type="evidence" value="ECO:0007669"/>
    <property type="project" value="InterPro"/>
</dbReference>
<reference evidence="4" key="1">
    <citation type="submission" date="2022-05" db="EMBL/GenBank/DDBJ databases">
        <authorList>
            <person name="Okamura Y."/>
        </authorList>
    </citation>
    <scope>NUCLEOTIDE SEQUENCE</scope>
</reference>
<keyword evidence="5" id="KW-1185">Reference proteome</keyword>
<protein>
    <recommendedName>
        <fullName evidence="3">Chitin-binding type-2 domain-containing protein</fullName>
    </recommendedName>
</protein>
<feature type="domain" description="Chitin-binding type-2" evidence="3">
    <location>
        <begin position="53"/>
        <end position="113"/>
    </location>
</feature>
<evidence type="ECO:0000256" key="1">
    <source>
        <dbReference type="SAM" id="MobiDB-lite"/>
    </source>
</evidence>
<evidence type="ECO:0000313" key="5">
    <source>
        <dbReference type="Proteomes" id="UP001152562"/>
    </source>
</evidence>
<dbReference type="AlphaFoldDB" id="A0A9P0TKV5"/>
<dbReference type="InterPro" id="IPR052976">
    <property type="entry name" value="Scoloptoxin-like"/>
</dbReference>
<comment type="caution">
    <text evidence="4">The sequence shown here is derived from an EMBL/GenBank/DDBJ whole genome shotgun (WGS) entry which is preliminary data.</text>
</comment>
<dbReference type="SUPFAM" id="SSF57625">
    <property type="entry name" value="Invertebrate chitin-binding proteins"/>
    <property type="match status" value="1"/>
</dbReference>
<feature type="region of interest" description="Disordered" evidence="1">
    <location>
        <begin position="1077"/>
        <end position="1101"/>
    </location>
</feature>
<feature type="chain" id="PRO_5040193249" description="Chitin-binding type-2 domain-containing protein" evidence="2">
    <location>
        <begin position="22"/>
        <end position="1101"/>
    </location>
</feature>
<dbReference type="Proteomes" id="UP001152562">
    <property type="component" value="Unassembled WGS sequence"/>
</dbReference>